<dbReference type="PANTHER" id="PTHR30383">
    <property type="entry name" value="THIOESTERASE 1/PROTEASE 1/LYSOPHOSPHOLIPASE L1"/>
    <property type="match status" value="1"/>
</dbReference>
<dbReference type="SUPFAM" id="SSF52266">
    <property type="entry name" value="SGNH hydrolase"/>
    <property type="match status" value="1"/>
</dbReference>
<proteinExistence type="predicted"/>
<organism evidence="2 3">
    <name type="scientific">Rheinheimera nanhaiensis E407-8</name>
    <dbReference type="NCBI Taxonomy" id="562729"/>
    <lineage>
        <taxon>Bacteria</taxon>
        <taxon>Pseudomonadati</taxon>
        <taxon>Pseudomonadota</taxon>
        <taxon>Gammaproteobacteria</taxon>
        <taxon>Chromatiales</taxon>
        <taxon>Chromatiaceae</taxon>
        <taxon>Rheinheimera</taxon>
    </lineage>
</organism>
<feature type="domain" description="SGNH hydrolase-type esterase" evidence="1">
    <location>
        <begin position="49"/>
        <end position="217"/>
    </location>
</feature>
<dbReference type="InterPro" id="IPR051532">
    <property type="entry name" value="Ester_Hydrolysis_Enzymes"/>
</dbReference>
<dbReference type="Gene3D" id="3.40.50.1110">
    <property type="entry name" value="SGNH hydrolase"/>
    <property type="match status" value="1"/>
</dbReference>
<evidence type="ECO:0000313" key="2">
    <source>
        <dbReference type="EMBL" id="GAB59174.1"/>
    </source>
</evidence>
<dbReference type="STRING" id="562729.RNAN_2166"/>
<evidence type="ECO:0000259" key="1">
    <source>
        <dbReference type="Pfam" id="PF13472"/>
    </source>
</evidence>
<comment type="caution">
    <text evidence="2">The sequence shown here is derived from an EMBL/GenBank/DDBJ whole genome shotgun (WGS) entry which is preliminary data.</text>
</comment>
<dbReference type="AlphaFoldDB" id="I1DYP6"/>
<evidence type="ECO:0000313" key="3">
    <source>
        <dbReference type="Proteomes" id="UP000004374"/>
    </source>
</evidence>
<dbReference type="CDD" id="cd01836">
    <property type="entry name" value="FeeA_FeeB_like"/>
    <property type="match status" value="1"/>
</dbReference>
<gene>
    <name evidence="2" type="ORF">RNAN_2166</name>
</gene>
<dbReference type="GO" id="GO:0004622">
    <property type="term" value="F:phosphatidylcholine lysophospholipase activity"/>
    <property type="evidence" value="ECO:0007669"/>
    <property type="project" value="TreeGrafter"/>
</dbReference>
<dbReference type="EMBL" id="BAFK01000011">
    <property type="protein sequence ID" value="GAB59174.1"/>
    <property type="molecule type" value="Genomic_DNA"/>
</dbReference>
<dbReference type="Proteomes" id="UP000004374">
    <property type="component" value="Unassembled WGS sequence"/>
</dbReference>
<dbReference type="PANTHER" id="PTHR30383:SF24">
    <property type="entry name" value="THIOESTERASE 1_PROTEASE 1_LYSOPHOSPHOLIPASE L1"/>
    <property type="match status" value="1"/>
</dbReference>
<accession>I1DYP6</accession>
<name>I1DYP6_9GAMM</name>
<keyword evidence="3" id="KW-1185">Reference proteome</keyword>
<dbReference type="InterPro" id="IPR013830">
    <property type="entry name" value="SGNH_hydro"/>
</dbReference>
<dbReference type="InterPro" id="IPR036514">
    <property type="entry name" value="SGNH_hydro_sf"/>
</dbReference>
<reference evidence="2 3" key="1">
    <citation type="journal article" date="2012" name="J. Bacteriol.">
        <title>Genome Sequence of the Protease-Producing Bacterium Rheinheimera nanhaiensis E407-8T, Isolated from Deep-Sea Sediment of the South China Sea.</title>
        <authorList>
            <person name="Zhang X.-Y."/>
            <person name="Zhang Y.-J."/>
            <person name="Qin Q.-L."/>
            <person name="Xie B.-B."/>
            <person name="Chen X.-L."/>
            <person name="Zhou B.-C."/>
            <person name="Zhang Y.-Z."/>
        </authorList>
    </citation>
    <scope>NUCLEOTIDE SEQUENCE [LARGE SCALE GENOMIC DNA]</scope>
    <source>
        <strain evidence="2 3">E407-8</strain>
    </source>
</reference>
<protein>
    <submittedName>
        <fullName evidence="2">G-D-S-L lipolytic protein</fullName>
    </submittedName>
</protein>
<sequence length="232" mass="25343">MLTLLCWPLLLWQGKRVRKLALRLPEAAGLRAGVSGDAQLAPLRVLICGDSAAAGVGVTQQDDALSGQLVRLLATQYQVQWRLEAQTGLDSAALAARLAKLNGQSFDLVVLSVGVNDVTSLCSARRFRRQLARCLQLLQQQNGQPRVLFSAIPPMQHFSALPAPLNYWLGLNAKILNHSAISLLQRWPKACYVATANNVSAAMLSADGFHPSADGYRHWAQQLFAYSKQRGF</sequence>
<dbReference type="Pfam" id="PF13472">
    <property type="entry name" value="Lipase_GDSL_2"/>
    <property type="match status" value="1"/>
</dbReference>